<evidence type="ECO:0000313" key="3">
    <source>
        <dbReference type="Proteomes" id="UP001280121"/>
    </source>
</evidence>
<evidence type="ECO:0000313" key="2">
    <source>
        <dbReference type="EMBL" id="KAK2641299.1"/>
    </source>
</evidence>
<dbReference type="EMBL" id="JANJYI010000007">
    <property type="protein sequence ID" value="KAK2641299.1"/>
    <property type="molecule type" value="Genomic_DNA"/>
</dbReference>
<sequence length="118" mass="13271">MKMYSSRHSTDSLNDSSSSGVQRRRGKRKARLYRFDDEIDVPPLQSRRLSGATSTSTGADPSKVVDPPNLARFGDSQEGYQEEIPMDPLALARDGYVDHLSVRKYVLKNDFSVINHLI</sequence>
<name>A0AAD9TT57_9ROSI</name>
<dbReference type="AlphaFoldDB" id="A0AAD9TT57"/>
<protein>
    <submittedName>
        <fullName evidence="2">Uncharacterized protein</fullName>
    </submittedName>
</protein>
<comment type="caution">
    <text evidence="2">The sequence shown here is derived from an EMBL/GenBank/DDBJ whole genome shotgun (WGS) entry which is preliminary data.</text>
</comment>
<organism evidence="2 3">
    <name type="scientific">Dipteronia dyeriana</name>
    <dbReference type="NCBI Taxonomy" id="168575"/>
    <lineage>
        <taxon>Eukaryota</taxon>
        <taxon>Viridiplantae</taxon>
        <taxon>Streptophyta</taxon>
        <taxon>Embryophyta</taxon>
        <taxon>Tracheophyta</taxon>
        <taxon>Spermatophyta</taxon>
        <taxon>Magnoliopsida</taxon>
        <taxon>eudicotyledons</taxon>
        <taxon>Gunneridae</taxon>
        <taxon>Pentapetalae</taxon>
        <taxon>rosids</taxon>
        <taxon>malvids</taxon>
        <taxon>Sapindales</taxon>
        <taxon>Sapindaceae</taxon>
        <taxon>Hippocastanoideae</taxon>
        <taxon>Acereae</taxon>
        <taxon>Dipteronia</taxon>
    </lineage>
</organism>
<gene>
    <name evidence="2" type="ORF">Ddye_023062</name>
</gene>
<feature type="region of interest" description="Disordered" evidence="1">
    <location>
        <begin position="1"/>
        <end position="79"/>
    </location>
</feature>
<accession>A0AAD9TT57</accession>
<dbReference type="Proteomes" id="UP001280121">
    <property type="component" value="Unassembled WGS sequence"/>
</dbReference>
<feature type="compositionally biased region" description="Polar residues" evidence="1">
    <location>
        <begin position="47"/>
        <end position="59"/>
    </location>
</feature>
<feature type="compositionally biased region" description="Basic residues" evidence="1">
    <location>
        <begin position="22"/>
        <end position="32"/>
    </location>
</feature>
<reference evidence="2" key="1">
    <citation type="journal article" date="2023" name="Plant J.">
        <title>Genome sequences and population genomics provide insights into the demographic history, inbreeding, and mutation load of two 'living fossil' tree species of Dipteronia.</title>
        <authorList>
            <person name="Feng Y."/>
            <person name="Comes H.P."/>
            <person name="Chen J."/>
            <person name="Zhu S."/>
            <person name="Lu R."/>
            <person name="Zhang X."/>
            <person name="Li P."/>
            <person name="Qiu J."/>
            <person name="Olsen K.M."/>
            <person name="Qiu Y."/>
        </authorList>
    </citation>
    <scope>NUCLEOTIDE SEQUENCE</scope>
    <source>
        <strain evidence="2">KIB01</strain>
    </source>
</reference>
<keyword evidence="3" id="KW-1185">Reference proteome</keyword>
<proteinExistence type="predicted"/>
<evidence type="ECO:0000256" key="1">
    <source>
        <dbReference type="SAM" id="MobiDB-lite"/>
    </source>
</evidence>